<dbReference type="Proteomes" id="UP001320706">
    <property type="component" value="Unassembled WGS sequence"/>
</dbReference>
<gene>
    <name evidence="1" type="ORF">M8818_007151</name>
</gene>
<name>A0ACC3S580_9PEZI</name>
<dbReference type="EMBL" id="JAMKPW020000042">
    <property type="protein sequence ID" value="KAK8196000.1"/>
    <property type="molecule type" value="Genomic_DNA"/>
</dbReference>
<comment type="caution">
    <text evidence="1">The sequence shown here is derived from an EMBL/GenBank/DDBJ whole genome shotgun (WGS) entry which is preliminary data.</text>
</comment>
<accession>A0ACC3S580</accession>
<evidence type="ECO:0000313" key="2">
    <source>
        <dbReference type="Proteomes" id="UP001320706"/>
    </source>
</evidence>
<protein>
    <submittedName>
        <fullName evidence="1">Uncharacterized protein</fullName>
    </submittedName>
</protein>
<reference evidence="1" key="1">
    <citation type="submission" date="2024-02" db="EMBL/GenBank/DDBJ databases">
        <title>Metagenome Assembled Genome of Zalaria obscura JY119.</title>
        <authorList>
            <person name="Vighnesh L."/>
            <person name="Jagadeeshwari U."/>
            <person name="Venkata Ramana C."/>
            <person name="Sasikala C."/>
        </authorList>
    </citation>
    <scope>NUCLEOTIDE SEQUENCE</scope>
    <source>
        <strain evidence="1">JY119</strain>
    </source>
</reference>
<keyword evidence="2" id="KW-1185">Reference proteome</keyword>
<proteinExistence type="predicted"/>
<organism evidence="1 2">
    <name type="scientific">Zalaria obscura</name>
    <dbReference type="NCBI Taxonomy" id="2024903"/>
    <lineage>
        <taxon>Eukaryota</taxon>
        <taxon>Fungi</taxon>
        <taxon>Dikarya</taxon>
        <taxon>Ascomycota</taxon>
        <taxon>Pezizomycotina</taxon>
        <taxon>Dothideomycetes</taxon>
        <taxon>Dothideomycetidae</taxon>
        <taxon>Dothideales</taxon>
        <taxon>Zalariaceae</taxon>
        <taxon>Zalaria</taxon>
    </lineage>
</organism>
<evidence type="ECO:0000313" key="1">
    <source>
        <dbReference type="EMBL" id="KAK8196000.1"/>
    </source>
</evidence>
<sequence length="466" mass="52172">MRPWQMTLHQSTDGESTPWPAHPASVVCSSVWISVSSVVCSPYPLSCKPYNHFYPKPTINTHQRKSYGLDGLNKVQQANLSANIVSTLQVGCFVGSLVASYVADKLGRRTALLISAVIVCIGCIFQAASLGHVAVMYIGRFIAGLGVGAASMVTPLYCAENSPRAIRGGLTGLYQLFIACGTMLAFWTNYGSLLHLHGNNTYSESHPRPALRGPNVLAHNASRAPLRPSHPRRPPLRLHVPLQRIQPLARQSRQMGRRHFRPLNPAPTATRPPLHPRRTARHRRATRARAPPHRRQLLPRPAERNVENPRQPQASPDQHRADGVPADDRHERHQLLRTPDLRRAGHLRHGNRPLRNRHLRRGKNDHLRRLPPLRRRLARPPQIPPLDLHRAGLRNVLRRSLRADFSSRRTRRRAASRLRGAGLHLPVRGVFPVRVGTVLLDLRERDPDGKVEEYECGDCGGDAVVV</sequence>